<accession>A0A174ITB6</accession>
<reference evidence="1 2" key="1">
    <citation type="submission" date="2018-08" db="EMBL/GenBank/DDBJ databases">
        <title>A genome reference for cultivated species of the human gut microbiota.</title>
        <authorList>
            <person name="Zou Y."/>
            <person name="Xue W."/>
            <person name="Luo G."/>
        </authorList>
    </citation>
    <scope>NUCLEOTIDE SEQUENCE [LARGE SCALE GENOMIC DNA]</scope>
    <source>
        <strain evidence="1 2">OM02-16</strain>
    </source>
</reference>
<sequence length="78" mass="9389">MRQFKERTRKVKEVTSIVCNKCGRVIPVVEGVPQEDVLTVDKRWGYFSEKDNRRDHFDLCESCYDELTRNFKIKMEEE</sequence>
<name>A0A174ITB6_9FIRM</name>
<proteinExistence type="predicted"/>
<dbReference type="EMBL" id="QSVN01000004">
    <property type="protein sequence ID" value="RGO33362.1"/>
    <property type="molecule type" value="Genomic_DNA"/>
</dbReference>
<evidence type="ECO:0000313" key="2">
    <source>
        <dbReference type="Proteomes" id="UP000261285"/>
    </source>
</evidence>
<dbReference type="eggNOG" id="ENOG5033D47">
    <property type="taxonomic scope" value="Bacteria"/>
</dbReference>
<gene>
    <name evidence="1" type="ORF">DXB16_05180</name>
</gene>
<organism evidence="1 2">
    <name type="scientific">Dorea longicatena</name>
    <dbReference type="NCBI Taxonomy" id="88431"/>
    <lineage>
        <taxon>Bacteria</taxon>
        <taxon>Bacillati</taxon>
        <taxon>Bacillota</taxon>
        <taxon>Clostridia</taxon>
        <taxon>Lachnospirales</taxon>
        <taxon>Lachnospiraceae</taxon>
        <taxon>Dorea</taxon>
    </lineage>
</organism>
<comment type="caution">
    <text evidence="1">The sequence shown here is derived from an EMBL/GenBank/DDBJ whole genome shotgun (WGS) entry which is preliminary data.</text>
</comment>
<dbReference type="RefSeq" id="WP_055303701.1">
    <property type="nucleotide sequence ID" value="NZ_CABMEZ010000004.1"/>
</dbReference>
<dbReference type="Proteomes" id="UP000261285">
    <property type="component" value="Unassembled WGS sequence"/>
</dbReference>
<evidence type="ECO:0000313" key="1">
    <source>
        <dbReference type="EMBL" id="RGO33362.1"/>
    </source>
</evidence>
<dbReference type="AlphaFoldDB" id="A0A174ITB6"/>
<protein>
    <submittedName>
        <fullName evidence="1">Uncharacterized protein</fullName>
    </submittedName>
</protein>